<gene>
    <name evidence="1" type="ORF">V6N11_075053</name>
</gene>
<name>A0ABR2R5U3_9ROSI</name>
<protein>
    <submittedName>
        <fullName evidence="1">Uncharacterized protein</fullName>
    </submittedName>
</protein>
<comment type="caution">
    <text evidence="1">The sequence shown here is derived from an EMBL/GenBank/DDBJ whole genome shotgun (WGS) entry which is preliminary data.</text>
</comment>
<evidence type="ECO:0000313" key="2">
    <source>
        <dbReference type="Proteomes" id="UP001396334"/>
    </source>
</evidence>
<dbReference type="Proteomes" id="UP001396334">
    <property type="component" value="Unassembled WGS sequence"/>
</dbReference>
<keyword evidence="2" id="KW-1185">Reference proteome</keyword>
<organism evidence="1 2">
    <name type="scientific">Hibiscus sabdariffa</name>
    <name type="common">roselle</name>
    <dbReference type="NCBI Taxonomy" id="183260"/>
    <lineage>
        <taxon>Eukaryota</taxon>
        <taxon>Viridiplantae</taxon>
        <taxon>Streptophyta</taxon>
        <taxon>Embryophyta</taxon>
        <taxon>Tracheophyta</taxon>
        <taxon>Spermatophyta</taxon>
        <taxon>Magnoliopsida</taxon>
        <taxon>eudicotyledons</taxon>
        <taxon>Gunneridae</taxon>
        <taxon>Pentapetalae</taxon>
        <taxon>rosids</taxon>
        <taxon>malvids</taxon>
        <taxon>Malvales</taxon>
        <taxon>Malvaceae</taxon>
        <taxon>Malvoideae</taxon>
        <taxon>Hibiscus</taxon>
    </lineage>
</organism>
<dbReference type="EMBL" id="JBBPBN010000026">
    <property type="protein sequence ID" value="KAK9008151.1"/>
    <property type="molecule type" value="Genomic_DNA"/>
</dbReference>
<accession>A0ABR2R5U3</accession>
<reference evidence="1 2" key="1">
    <citation type="journal article" date="2024" name="G3 (Bethesda)">
        <title>Genome assembly of Hibiscus sabdariffa L. provides insights into metabolisms of medicinal natural products.</title>
        <authorList>
            <person name="Kim T."/>
        </authorList>
    </citation>
    <scope>NUCLEOTIDE SEQUENCE [LARGE SCALE GENOMIC DNA]</scope>
    <source>
        <strain evidence="1">TK-2024</strain>
        <tissue evidence="1">Old leaves</tissue>
    </source>
</reference>
<proteinExistence type="predicted"/>
<evidence type="ECO:0000313" key="1">
    <source>
        <dbReference type="EMBL" id="KAK9008151.1"/>
    </source>
</evidence>
<sequence>MLFQKACSFSEANLLGKGGFGLVHKGTLLHSNSAHFCSWNSYSLQRFQVHKCPSKRKLRSKDIGLRTSQTDSRGSRGVGHNILHDRKKLRKVIDPEMAPSQYTIESITMFSSLASQCVRLKSREQTLLEGKI</sequence>